<organism evidence="2 3">
    <name type="scientific">Candidatus Buchananbacteria bacterium RIFCSPHIGHO2_01_FULL_39_8</name>
    <dbReference type="NCBI Taxonomy" id="1797533"/>
    <lineage>
        <taxon>Bacteria</taxon>
        <taxon>Candidatus Buchananiibacteriota</taxon>
    </lineage>
</organism>
<sequence>MIVSNKKAKQARRGQRDLEEANRRLIIIGLLPLVVSAVLIVIFLTQFPLLKSAKTYPPIYSLILNRLPAEPISKRYQPGFLFRNGEYRGVCTAVNTDFGWRIVTAGHMLRRDMPSEDEYTYELAYDQPPVQYSISEMSYPTFKQTGAIDLAIGMPGPAKPIRSITIEPSGKEVSDFVLTKSEDWVTCLTSGTRHRIIGKHTKSPRCFIDYQALDGESGTGFIVEGDDETLLVLIRGVWFLPETQAKIKQMNVSANQTFSEAVMTKSPPLSR</sequence>
<proteinExistence type="predicted"/>
<keyword evidence="1" id="KW-0812">Transmembrane</keyword>
<dbReference type="AlphaFoldDB" id="A0A1G1XTL1"/>
<reference evidence="2 3" key="1">
    <citation type="journal article" date="2016" name="Nat. Commun.">
        <title>Thousands of microbial genomes shed light on interconnected biogeochemical processes in an aquifer system.</title>
        <authorList>
            <person name="Anantharaman K."/>
            <person name="Brown C.T."/>
            <person name="Hug L.A."/>
            <person name="Sharon I."/>
            <person name="Castelle C.J."/>
            <person name="Probst A.J."/>
            <person name="Thomas B.C."/>
            <person name="Singh A."/>
            <person name="Wilkins M.J."/>
            <person name="Karaoz U."/>
            <person name="Brodie E.L."/>
            <person name="Williams K.H."/>
            <person name="Hubbard S.S."/>
            <person name="Banfield J.F."/>
        </authorList>
    </citation>
    <scope>NUCLEOTIDE SEQUENCE [LARGE SCALE GENOMIC DNA]</scope>
</reference>
<dbReference type="Proteomes" id="UP000176241">
    <property type="component" value="Unassembled WGS sequence"/>
</dbReference>
<comment type="caution">
    <text evidence="2">The sequence shown here is derived from an EMBL/GenBank/DDBJ whole genome shotgun (WGS) entry which is preliminary data.</text>
</comment>
<dbReference type="EMBL" id="MHIC01000051">
    <property type="protein sequence ID" value="OGY43304.1"/>
    <property type="molecule type" value="Genomic_DNA"/>
</dbReference>
<name>A0A1G1XTL1_9BACT</name>
<keyword evidence="1" id="KW-0472">Membrane</keyword>
<accession>A0A1G1XTL1</accession>
<keyword evidence="1" id="KW-1133">Transmembrane helix</keyword>
<evidence type="ECO:0000313" key="2">
    <source>
        <dbReference type="EMBL" id="OGY43304.1"/>
    </source>
</evidence>
<evidence type="ECO:0000256" key="1">
    <source>
        <dbReference type="SAM" id="Phobius"/>
    </source>
</evidence>
<gene>
    <name evidence="2" type="ORF">A2731_02700</name>
</gene>
<evidence type="ECO:0000313" key="3">
    <source>
        <dbReference type="Proteomes" id="UP000176241"/>
    </source>
</evidence>
<feature type="transmembrane region" description="Helical" evidence="1">
    <location>
        <begin position="21"/>
        <end position="44"/>
    </location>
</feature>
<protein>
    <submittedName>
        <fullName evidence="2">Uncharacterized protein</fullName>
    </submittedName>
</protein>